<comment type="similarity">
    <text evidence="2">Belongs to the PBP/GOBP family.</text>
</comment>
<keyword evidence="4" id="KW-0732">Signal</keyword>
<accession>A0ABM1PC06</accession>
<dbReference type="SUPFAM" id="SSF47565">
    <property type="entry name" value="Insect pheromone/odorant-binding proteins"/>
    <property type="match status" value="1"/>
</dbReference>
<dbReference type="Gene3D" id="1.10.238.20">
    <property type="entry name" value="Pheromone/general odorant binding protein domain"/>
    <property type="match status" value="1"/>
</dbReference>
<organism evidence="5 6">
    <name type="scientific">Drosophila arizonae</name>
    <name type="common">Fruit fly</name>
    <dbReference type="NCBI Taxonomy" id="7263"/>
    <lineage>
        <taxon>Eukaryota</taxon>
        <taxon>Metazoa</taxon>
        <taxon>Ecdysozoa</taxon>
        <taxon>Arthropoda</taxon>
        <taxon>Hexapoda</taxon>
        <taxon>Insecta</taxon>
        <taxon>Pterygota</taxon>
        <taxon>Neoptera</taxon>
        <taxon>Endopterygota</taxon>
        <taxon>Diptera</taxon>
        <taxon>Brachycera</taxon>
        <taxon>Muscomorpha</taxon>
        <taxon>Ephydroidea</taxon>
        <taxon>Drosophilidae</taxon>
        <taxon>Drosophila</taxon>
    </lineage>
</organism>
<dbReference type="PANTHER" id="PTHR11857">
    <property type="entry name" value="ODORANT BINDING PROTEIN-RELATED"/>
    <property type="match status" value="1"/>
</dbReference>
<dbReference type="Pfam" id="PF01395">
    <property type="entry name" value="PBP_GOBP"/>
    <property type="match status" value="1"/>
</dbReference>
<evidence type="ECO:0000313" key="5">
    <source>
        <dbReference type="Proteomes" id="UP000694904"/>
    </source>
</evidence>
<evidence type="ECO:0000256" key="1">
    <source>
        <dbReference type="ARBA" id="ARBA00004613"/>
    </source>
</evidence>
<dbReference type="Proteomes" id="UP000694904">
    <property type="component" value="Chromosome 5"/>
</dbReference>
<dbReference type="InterPro" id="IPR036728">
    <property type="entry name" value="PBP_GOBP_sf"/>
</dbReference>
<dbReference type="InterPro" id="IPR006170">
    <property type="entry name" value="PBP/GOBP"/>
</dbReference>
<reference evidence="5" key="1">
    <citation type="journal article" date="1997" name="Nucleic Acids Res.">
        <title>tRNAscan-SE: a program for improved detection of transfer RNA genes in genomic sequence.</title>
        <authorList>
            <person name="Lowe T.M."/>
            <person name="Eddy S.R."/>
        </authorList>
    </citation>
    <scope>NUCLEOTIDE SEQUENCE [LARGE SCALE GENOMIC DNA]</scope>
</reference>
<dbReference type="CDD" id="cd23992">
    <property type="entry name" value="PBP_GOBP"/>
    <property type="match status" value="1"/>
</dbReference>
<keyword evidence="3" id="KW-0964">Secreted</keyword>
<keyword evidence="5" id="KW-1185">Reference proteome</keyword>
<protein>
    <submittedName>
        <fullName evidence="6">General odorant-binding protein 56d-like</fullName>
    </submittedName>
</protein>
<evidence type="ECO:0000256" key="2">
    <source>
        <dbReference type="ARBA" id="ARBA00008098"/>
    </source>
</evidence>
<name>A0ABM1PC06_DROAR</name>
<comment type="subcellular location">
    <subcellularLocation>
        <location evidence="1">Secreted</location>
    </subcellularLocation>
</comment>
<dbReference type="RefSeq" id="XP_017864742.1">
    <property type="nucleotide sequence ID" value="XM_018009253.1"/>
</dbReference>
<dbReference type="PANTHER" id="PTHR11857:SF43">
    <property type="entry name" value="GEO07291P1-RELATED"/>
    <property type="match status" value="1"/>
</dbReference>
<dbReference type="SMART" id="SM00708">
    <property type="entry name" value="PhBP"/>
    <property type="match status" value="1"/>
</dbReference>
<dbReference type="GeneID" id="108615022"/>
<gene>
    <name evidence="6" type="primary">LOC108615022</name>
</gene>
<evidence type="ECO:0000256" key="3">
    <source>
        <dbReference type="ARBA" id="ARBA00022525"/>
    </source>
</evidence>
<reference evidence="6" key="3">
    <citation type="submission" date="2025-08" db="UniProtKB">
        <authorList>
            <consortium name="RefSeq"/>
        </authorList>
    </citation>
    <scope>IDENTIFICATION</scope>
    <source>
        <tissue evidence="6">Whole organism</tissue>
    </source>
</reference>
<evidence type="ECO:0000256" key="4">
    <source>
        <dbReference type="ARBA" id="ARBA00022729"/>
    </source>
</evidence>
<reference evidence="5" key="2">
    <citation type="journal article" date="2016" name="G3 (Bethesda)">
        <title>Genome Evolution in Three Species of Cactophilic Drosophila.</title>
        <authorList>
            <person name="Sanchez-Flores A."/>
            <person name="Penazola F."/>
            <person name="Carpinteyro-Ponce J."/>
            <person name="Nazario-Yepiz N."/>
            <person name="Abreu-Goodger C."/>
            <person name="Machado C.A."/>
            <person name="Markow T.A."/>
        </authorList>
    </citation>
    <scope>NUCLEOTIDE SEQUENCE [LARGE SCALE GENOMIC DNA]</scope>
</reference>
<evidence type="ECO:0000313" key="6">
    <source>
        <dbReference type="RefSeq" id="XP_017864742.1"/>
    </source>
</evidence>
<sequence length="120" mass="13211">MSQTRIRLGLRPRTLEPVTSTSYKEQTEGNTKEQAIALRNGNFEDADDKVKCYANCFLERAGFIVEGQINGDAVLQKLAPAAGADQVKAALATCASIKGANKCDTGFQIYRCFYRNRAWA</sequence>
<proteinExistence type="inferred from homology"/>